<dbReference type="Proteomes" id="UP000757890">
    <property type="component" value="Unassembled WGS sequence"/>
</dbReference>
<accession>A0A930BAF6</accession>
<dbReference type="PANTHER" id="PTHR42711:SF5">
    <property type="entry name" value="ABC TRANSPORTER ATP-BINDING PROTEIN NATA"/>
    <property type="match status" value="1"/>
</dbReference>
<dbReference type="InterPro" id="IPR027417">
    <property type="entry name" value="P-loop_NTPase"/>
</dbReference>
<dbReference type="InterPro" id="IPR017871">
    <property type="entry name" value="ABC_transporter-like_CS"/>
</dbReference>
<keyword evidence="2" id="KW-0813">Transport</keyword>
<dbReference type="InterPro" id="IPR003593">
    <property type="entry name" value="AAA+_ATPase"/>
</dbReference>
<evidence type="ECO:0000313" key="7">
    <source>
        <dbReference type="Proteomes" id="UP000757890"/>
    </source>
</evidence>
<gene>
    <name evidence="6" type="ORF">HXL70_05610</name>
</gene>
<dbReference type="PROSITE" id="PS00211">
    <property type="entry name" value="ABC_TRANSPORTER_1"/>
    <property type="match status" value="1"/>
</dbReference>
<sequence length="306" mass="34327">MDSIITVNNISFFYKNLQALKDISFLVNPGDFVALMGVNGAGKSTLLNILHGTLSPCQGEVYFNDKYISRKNPYASIGFSAQRLVADWFLTAWDNVFMGCILAGISHREAKIMTESALNRVGLIDKADCQLDTLSGGQQQRIQIARSIVHGPQLYILDEPTTGLDAQYAENLFSFLETERRRGKTIIVSSHDLYLLEKYCTKLIYLENGKLNYFGDLNNFLDKNTPVLRYHIHLKEKYRPNDDISASYFIRTPAAGKDLNCIEIELKKGCSLSAALAEIAQKNDIQNIKNLAENGLRSFFTSGTEE</sequence>
<evidence type="ECO:0000313" key="6">
    <source>
        <dbReference type="EMBL" id="MBF1129508.1"/>
    </source>
</evidence>
<dbReference type="PANTHER" id="PTHR42711">
    <property type="entry name" value="ABC TRANSPORTER ATP-BINDING PROTEIN"/>
    <property type="match status" value="1"/>
</dbReference>
<dbReference type="InterPro" id="IPR050763">
    <property type="entry name" value="ABC_transporter_ATP-binding"/>
</dbReference>
<evidence type="ECO:0000256" key="3">
    <source>
        <dbReference type="ARBA" id="ARBA00022741"/>
    </source>
</evidence>
<dbReference type="GO" id="GO:0016887">
    <property type="term" value="F:ATP hydrolysis activity"/>
    <property type="evidence" value="ECO:0007669"/>
    <property type="project" value="InterPro"/>
</dbReference>
<keyword evidence="4 6" id="KW-0067">ATP-binding</keyword>
<keyword evidence="3" id="KW-0547">Nucleotide-binding</keyword>
<dbReference type="InterPro" id="IPR003439">
    <property type="entry name" value="ABC_transporter-like_ATP-bd"/>
</dbReference>
<dbReference type="PROSITE" id="PS50893">
    <property type="entry name" value="ABC_TRANSPORTER_2"/>
    <property type="match status" value="1"/>
</dbReference>
<feature type="domain" description="ABC transporter" evidence="5">
    <location>
        <begin position="5"/>
        <end position="233"/>
    </location>
</feature>
<evidence type="ECO:0000256" key="2">
    <source>
        <dbReference type="ARBA" id="ARBA00022448"/>
    </source>
</evidence>
<name>A0A930BAF6_9FIRM</name>
<reference evidence="6" key="1">
    <citation type="submission" date="2020-04" db="EMBL/GenBank/DDBJ databases">
        <title>Deep metagenomics examines the oral microbiome during advanced dental caries in children, revealing novel taxa and co-occurrences with host molecules.</title>
        <authorList>
            <person name="Baker J.L."/>
            <person name="Morton J.T."/>
            <person name="Dinis M."/>
            <person name="Alvarez R."/>
            <person name="Tran N.C."/>
            <person name="Knight R."/>
            <person name="Edlund A."/>
        </authorList>
    </citation>
    <scope>NUCLEOTIDE SEQUENCE</scope>
    <source>
        <strain evidence="6">JCVI_32_bin.14</strain>
    </source>
</reference>
<dbReference type="GO" id="GO:0005524">
    <property type="term" value="F:ATP binding"/>
    <property type="evidence" value="ECO:0007669"/>
    <property type="project" value="UniProtKB-KW"/>
</dbReference>
<dbReference type="EMBL" id="JABZMK010000029">
    <property type="protein sequence ID" value="MBF1129508.1"/>
    <property type="molecule type" value="Genomic_DNA"/>
</dbReference>
<organism evidence="6 7">
    <name type="scientific">Dialister invisus</name>
    <dbReference type="NCBI Taxonomy" id="218538"/>
    <lineage>
        <taxon>Bacteria</taxon>
        <taxon>Bacillati</taxon>
        <taxon>Bacillota</taxon>
        <taxon>Negativicutes</taxon>
        <taxon>Veillonellales</taxon>
        <taxon>Veillonellaceae</taxon>
        <taxon>Dialister</taxon>
    </lineage>
</organism>
<proteinExistence type="inferred from homology"/>
<comment type="caution">
    <text evidence="6">The sequence shown here is derived from an EMBL/GenBank/DDBJ whole genome shotgun (WGS) entry which is preliminary data.</text>
</comment>
<dbReference type="AlphaFoldDB" id="A0A930BAF6"/>
<dbReference type="SMART" id="SM00382">
    <property type="entry name" value="AAA"/>
    <property type="match status" value="1"/>
</dbReference>
<comment type="similarity">
    <text evidence="1">Belongs to the ABC transporter superfamily.</text>
</comment>
<dbReference type="Gene3D" id="3.40.50.300">
    <property type="entry name" value="P-loop containing nucleotide triphosphate hydrolases"/>
    <property type="match status" value="1"/>
</dbReference>
<dbReference type="SUPFAM" id="SSF52540">
    <property type="entry name" value="P-loop containing nucleoside triphosphate hydrolases"/>
    <property type="match status" value="1"/>
</dbReference>
<evidence type="ECO:0000256" key="1">
    <source>
        <dbReference type="ARBA" id="ARBA00005417"/>
    </source>
</evidence>
<protein>
    <submittedName>
        <fullName evidence="6">Metal ABC transporter ATP-binding protein</fullName>
    </submittedName>
</protein>
<evidence type="ECO:0000259" key="5">
    <source>
        <dbReference type="PROSITE" id="PS50893"/>
    </source>
</evidence>
<dbReference type="Pfam" id="PF00005">
    <property type="entry name" value="ABC_tran"/>
    <property type="match status" value="1"/>
</dbReference>
<evidence type="ECO:0000256" key="4">
    <source>
        <dbReference type="ARBA" id="ARBA00022840"/>
    </source>
</evidence>